<evidence type="ECO:0000256" key="1">
    <source>
        <dbReference type="SAM" id="Phobius"/>
    </source>
</evidence>
<evidence type="ECO:0000313" key="3">
    <source>
        <dbReference type="Proteomes" id="UP000152153"/>
    </source>
</evidence>
<protein>
    <submittedName>
        <fullName evidence="2">Uncharacterized protein</fullName>
    </submittedName>
</protein>
<keyword evidence="1" id="KW-0812">Transmembrane</keyword>
<dbReference type="GeneID" id="1725216"/>
<feature type="transmembrane region" description="Helical" evidence="1">
    <location>
        <begin position="113"/>
        <end position="131"/>
    </location>
</feature>
<dbReference type="RefSeq" id="NP_047385.1">
    <property type="nucleotide sequence ID" value="NC_001958.1"/>
</dbReference>
<dbReference type="InterPro" id="IPR035153">
    <property type="entry name" value="DUF5473"/>
</dbReference>
<feature type="transmembrane region" description="Helical" evidence="1">
    <location>
        <begin position="21"/>
        <end position="43"/>
    </location>
</feature>
<dbReference type="KEGG" id="vg:1725216"/>
<proteinExistence type="predicted"/>
<evidence type="ECO:0000313" key="2">
    <source>
        <dbReference type="EMBL" id="AAC64543.1"/>
    </source>
</evidence>
<keyword evidence="3" id="KW-1185">Reference proteome</keyword>
<keyword evidence="1" id="KW-1133">Transmembrane helix</keyword>
<feature type="transmembrane region" description="Helical" evidence="1">
    <location>
        <begin position="63"/>
        <end position="92"/>
    </location>
</feature>
<keyword evidence="1" id="KW-0472">Membrane</keyword>
<reference evidence="2 3" key="1">
    <citation type="journal article" date="1998" name="Virology">
        <title>The complete DNA sequence and genome organization of the avian adenovirus, hemorrhagic enteritis virus.</title>
        <authorList>
            <person name="Pitcovski J."/>
            <person name="Mualem M."/>
            <person name="Rei-Koren Z."/>
            <person name="Krispel S."/>
            <person name="Gallili G."/>
            <person name="Michael A."/>
            <person name="Goldberg D."/>
        </authorList>
    </citation>
    <scope>NUCLEOTIDE SEQUENCE [LARGE SCALE GENOMIC DNA]</scope>
</reference>
<dbReference type="Pfam" id="PF17567">
    <property type="entry name" value="DUF5473"/>
    <property type="match status" value="1"/>
</dbReference>
<organism evidence="2 3">
    <name type="scientific">Turkey adenovirus 3</name>
    <dbReference type="NCBI Taxonomy" id="41678"/>
    <lineage>
        <taxon>Viruses</taxon>
        <taxon>Varidnaviria</taxon>
        <taxon>Bamfordvirae</taxon>
        <taxon>Preplasmiviricota</taxon>
        <taxon>Polisuviricotina</taxon>
        <taxon>Pharingeaviricetes</taxon>
        <taxon>Rowavirales</taxon>
        <taxon>Adenoviridae</taxon>
        <taxon>Siadenovirus</taxon>
        <taxon>Siadenovirus gallopavotertii</taxon>
        <taxon>Turkey siadenovirus A</taxon>
    </lineage>
</organism>
<dbReference type="Proteomes" id="UP000152153">
    <property type="component" value="Segment"/>
</dbReference>
<name>Q9YUR5_9ADEN</name>
<sequence length="165" mass="18311">MWFSKIVMSLLSLVAKLPYSALLRSLLIALLTGFFSTVAFSFARIFLVTYSKQQVFHVGNTVFSLWGIMFTFHPLLWSVIISIEVTISFFSISFVQHNLPLCLEHNGGRGSRCSGGGGMASIITTIGFISVKYDSFVLVFFNFSFNFVISLFLSFSPIGNPYGIG</sequence>
<accession>Q9YUR5</accession>
<dbReference type="EMBL" id="AF074946">
    <property type="protein sequence ID" value="AAC64543.1"/>
    <property type="molecule type" value="Genomic_DNA"/>
</dbReference>
<feature type="transmembrane region" description="Helical" evidence="1">
    <location>
        <begin position="137"/>
        <end position="155"/>
    </location>
</feature>